<dbReference type="PANTHER" id="PTHR33112:SF8">
    <property type="entry name" value="HETEROKARYON INCOMPATIBILITY DOMAIN-CONTAINING PROTEIN"/>
    <property type="match status" value="1"/>
</dbReference>
<keyword evidence="3" id="KW-1185">Reference proteome</keyword>
<evidence type="ECO:0000259" key="1">
    <source>
        <dbReference type="Pfam" id="PF06985"/>
    </source>
</evidence>
<reference evidence="2" key="2">
    <citation type="submission" date="2023-06" db="EMBL/GenBank/DDBJ databases">
        <authorList>
            <consortium name="Lawrence Berkeley National Laboratory"/>
            <person name="Mondo S.J."/>
            <person name="Hensen N."/>
            <person name="Bonometti L."/>
            <person name="Westerberg I."/>
            <person name="Brannstrom I.O."/>
            <person name="Guillou S."/>
            <person name="Cros-Aarteil S."/>
            <person name="Calhoun S."/>
            <person name="Haridas S."/>
            <person name="Kuo A."/>
            <person name="Pangilinan J."/>
            <person name="Riley R."/>
            <person name="Labutti K."/>
            <person name="Andreopoulos B."/>
            <person name="Lipzen A."/>
            <person name="Chen C."/>
            <person name="Yanf M."/>
            <person name="Daum C."/>
            <person name="Ng V."/>
            <person name="Clum A."/>
            <person name="Steindorff A."/>
            <person name="Ohm R."/>
            <person name="Martin F."/>
            <person name="Silar P."/>
            <person name="Natvig D."/>
            <person name="Lalanne C."/>
            <person name="Gautier V."/>
            <person name="Ament-Velasquez S.L."/>
            <person name="Kruys A."/>
            <person name="Hutchinson M.I."/>
            <person name="Powell A.J."/>
            <person name="Barry K."/>
            <person name="Miller A.N."/>
            <person name="Grigoriev I.V."/>
            <person name="Debuchy R."/>
            <person name="Gladieux P."/>
            <person name="Thoren M.H."/>
            <person name="Johannesson H."/>
        </authorList>
    </citation>
    <scope>NUCLEOTIDE SEQUENCE</scope>
    <source>
        <strain evidence="2">CBS 626.80</strain>
    </source>
</reference>
<proteinExistence type="predicted"/>
<accession>A0AAN6P1B4</accession>
<feature type="domain" description="Heterokaryon incompatibility" evidence="1">
    <location>
        <begin position="1"/>
        <end position="57"/>
    </location>
</feature>
<gene>
    <name evidence="2" type="ORF">QBC32DRAFT_312577</name>
</gene>
<sequence>MRITHEPGYRYIWIDSLCIIQDSRKDWEREGVTLAEVYGNCVVGIAALGCGTGEDADRCFTERNPLEVIPYKIGPKPDETRTPCWVFQERVLSSGVLFFGDSQLYWECRRTTMSESYPINDTWRSHNITCKTQVHAFCGGADNDWKTSDNDENGNSNSSNTSLIPCIPDDLTLTKPCRYYLALLESYTSTSLTYPLYRLIALSGIITVILHPTNLHPRLSSLSSRGSRASPTYLSRHLRPVLPLPSPLAFPLQLPRAL</sequence>
<protein>
    <recommendedName>
        <fullName evidence="1">Heterokaryon incompatibility domain-containing protein</fullName>
    </recommendedName>
</protein>
<name>A0AAN6P1B4_9PEZI</name>
<dbReference type="PANTHER" id="PTHR33112">
    <property type="entry name" value="DOMAIN PROTEIN, PUTATIVE-RELATED"/>
    <property type="match status" value="1"/>
</dbReference>
<comment type="caution">
    <text evidence="2">The sequence shown here is derived from an EMBL/GenBank/DDBJ whole genome shotgun (WGS) entry which is preliminary data.</text>
</comment>
<reference evidence="2" key="1">
    <citation type="journal article" date="2023" name="Mol. Phylogenet. Evol.">
        <title>Genome-scale phylogeny and comparative genomics of the fungal order Sordariales.</title>
        <authorList>
            <person name="Hensen N."/>
            <person name="Bonometti L."/>
            <person name="Westerberg I."/>
            <person name="Brannstrom I.O."/>
            <person name="Guillou S."/>
            <person name="Cros-Aarteil S."/>
            <person name="Calhoun S."/>
            <person name="Haridas S."/>
            <person name="Kuo A."/>
            <person name="Mondo S."/>
            <person name="Pangilinan J."/>
            <person name="Riley R."/>
            <person name="LaButti K."/>
            <person name="Andreopoulos B."/>
            <person name="Lipzen A."/>
            <person name="Chen C."/>
            <person name="Yan M."/>
            <person name="Daum C."/>
            <person name="Ng V."/>
            <person name="Clum A."/>
            <person name="Steindorff A."/>
            <person name="Ohm R.A."/>
            <person name="Martin F."/>
            <person name="Silar P."/>
            <person name="Natvig D.O."/>
            <person name="Lalanne C."/>
            <person name="Gautier V."/>
            <person name="Ament-Velasquez S.L."/>
            <person name="Kruys A."/>
            <person name="Hutchinson M.I."/>
            <person name="Powell A.J."/>
            <person name="Barry K."/>
            <person name="Miller A.N."/>
            <person name="Grigoriev I.V."/>
            <person name="Debuchy R."/>
            <person name="Gladieux P."/>
            <person name="Hiltunen Thoren M."/>
            <person name="Johannesson H."/>
        </authorList>
    </citation>
    <scope>NUCLEOTIDE SEQUENCE</scope>
    <source>
        <strain evidence="2">CBS 626.80</strain>
    </source>
</reference>
<dbReference type="Proteomes" id="UP001303222">
    <property type="component" value="Unassembled WGS sequence"/>
</dbReference>
<dbReference type="InterPro" id="IPR010730">
    <property type="entry name" value="HET"/>
</dbReference>
<dbReference type="EMBL" id="MU859098">
    <property type="protein sequence ID" value="KAK3953918.1"/>
    <property type="molecule type" value="Genomic_DNA"/>
</dbReference>
<organism evidence="2 3">
    <name type="scientific">Pseudoneurospora amorphoporcata</name>
    <dbReference type="NCBI Taxonomy" id="241081"/>
    <lineage>
        <taxon>Eukaryota</taxon>
        <taxon>Fungi</taxon>
        <taxon>Dikarya</taxon>
        <taxon>Ascomycota</taxon>
        <taxon>Pezizomycotina</taxon>
        <taxon>Sordariomycetes</taxon>
        <taxon>Sordariomycetidae</taxon>
        <taxon>Sordariales</taxon>
        <taxon>Sordariaceae</taxon>
        <taxon>Pseudoneurospora</taxon>
    </lineage>
</organism>
<evidence type="ECO:0000313" key="3">
    <source>
        <dbReference type="Proteomes" id="UP001303222"/>
    </source>
</evidence>
<evidence type="ECO:0000313" key="2">
    <source>
        <dbReference type="EMBL" id="KAK3953918.1"/>
    </source>
</evidence>
<dbReference type="Pfam" id="PF06985">
    <property type="entry name" value="HET"/>
    <property type="match status" value="1"/>
</dbReference>
<dbReference type="AlphaFoldDB" id="A0AAN6P1B4"/>